<dbReference type="InterPro" id="IPR029017">
    <property type="entry name" value="Enolase-like_N"/>
</dbReference>
<dbReference type="SUPFAM" id="SSF54826">
    <property type="entry name" value="Enolase N-terminal domain-like"/>
    <property type="match status" value="1"/>
</dbReference>
<dbReference type="InterPro" id="IPR029065">
    <property type="entry name" value="Enolase_C-like"/>
</dbReference>
<dbReference type="Gene3D" id="3.30.390.10">
    <property type="entry name" value="Enolase-like, N-terminal domain"/>
    <property type="match status" value="1"/>
</dbReference>
<proteinExistence type="predicted"/>
<keyword evidence="1" id="KW-0456">Lyase</keyword>
<evidence type="ECO:0000259" key="2">
    <source>
        <dbReference type="SMART" id="SM00922"/>
    </source>
</evidence>
<name>A0A1H1SS36_9ACTN</name>
<evidence type="ECO:0000313" key="3">
    <source>
        <dbReference type="EMBL" id="SDS50784.1"/>
    </source>
</evidence>
<protein>
    <submittedName>
        <fullName evidence="3">L-alanine-DL-glutamate epimerase</fullName>
    </submittedName>
</protein>
<dbReference type="PANTHER" id="PTHR48080:SF2">
    <property type="entry name" value="D-GALACTONATE DEHYDRATASE"/>
    <property type="match status" value="1"/>
</dbReference>
<dbReference type="CDD" id="cd03316">
    <property type="entry name" value="MR_like"/>
    <property type="match status" value="1"/>
</dbReference>
<dbReference type="SUPFAM" id="SSF51604">
    <property type="entry name" value="Enolase C-terminal domain-like"/>
    <property type="match status" value="1"/>
</dbReference>
<dbReference type="InterPro" id="IPR013342">
    <property type="entry name" value="Mandelate_racemase_C"/>
</dbReference>
<dbReference type="AlphaFoldDB" id="A0A1H1SS36"/>
<dbReference type="Gene3D" id="3.20.20.120">
    <property type="entry name" value="Enolase-like C-terminal domain"/>
    <property type="match status" value="1"/>
</dbReference>
<dbReference type="EMBL" id="LT629732">
    <property type="protein sequence ID" value="SDS50784.1"/>
    <property type="molecule type" value="Genomic_DNA"/>
</dbReference>
<dbReference type="PANTHER" id="PTHR48080">
    <property type="entry name" value="D-GALACTONATE DEHYDRATASE-RELATED"/>
    <property type="match status" value="1"/>
</dbReference>
<dbReference type="InterPro" id="IPR036849">
    <property type="entry name" value="Enolase-like_C_sf"/>
</dbReference>
<keyword evidence="4" id="KW-1185">Reference proteome</keyword>
<gene>
    <name evidence="3" type="ORF">SAMN04489717_2915</name>
</gene>
<sequence>MTPPAVEAIDFFYLSMPRIEDIGDGSQDMLLVRVRAGDHTGWGECEASPLPTIAGLVCPMSHSACKPVAASVLGQRLADPADIARISRDVRANSLDLLQAAHVLSGIEIALWDLLGRRSEVPVHTLLGYPRAYPKTAYASALFGDTPAETEAKAAKVRADGFRAAKFGWGPYGRGDVAADAEQVRAARAGLGPDLHLLVDAGTVWGEDVEAATARLPALEECDVTWLEEPFETGALRAYAELARRCRGVRLAGGEGAHHPHLAQHLVDYGGIGFVQIDTGRIGGIGPAREVAAYAVEAGVTFVNHTFTSPLALSASLQPYAGLAEHVLCEFPVEASPLARAATTTPMVPDADGQVCLPDAPGLGLEVSPDALRPYLRDVEITVDGTTLYRTPDLTT</sequence>
<dbReference type="RefSeq" id="WP_092654093.1">
    <property type="nucleotide sequence ID" value="NZ_LT629732.1"/>
</dbReference>
<dbReference type="SMART" id="SM00922">
    <property type="entry name" value="MR_MLE"/>
    <property type="match status" value="1"/>
</dbReference>
<dbReference type="SFLD" id="SFLDS00001">
    <property type="entry name" value="Enolase"/>
    <property type="match status" value="1"/>
</dbReference>
<dbReference type="Pfam" id="PF13378">
    <property type="entry name" value="MR_MLE_C"/>
    <property type="match status" value="1"/>
</dbReference>
<dbReference type="InterPro" id="IPR034593">
    <property type="entry name" value="DgoD-like"/>
</dbReference>
<evidence type="ECO:0000313" key="4">
    <source>
        <dbReference type="Proteomes" id="UP000198983"/>
    </source>
</evidence>
<dbReference type="Pfam" id="PF02746">
    <property type="entry name" value="MR_MLE_N"/>
    <property type="match status" value="1"/>
</dbReference>
<accession>A0A1H1SS36</accession>
<dbReference type="STRING" id="117157.SAMN04489717_2915"/>
<dbReference type="Proteomes" id="UP000198983">
    <property type="component" value="Chromosome I"/>
</dbReference>
<dbReference type="SFLD" id="SFLDG00179">
    <property type="entry name" value="mandelate_racemase"/>
    <property type="match status" value="1"/>
</dbReference>
<feature type="domain" description="Mandelate racemase/muconate lactonizing enzyme C-terminal" evidence="2">
    <location>
        <begin position="147"/>
        <end position="249"/>
    </location>
</feature>
<dbReference type="GO" id="GO:0016829">
    <property type="term" value="F:lyase activity"/>
    <property type="evidence" value="ECO:0007669"/>
    <property type="project" value="UniProtKB-KW"/>
</dbReference>
<organism evidence="3 4">
    <name type="scientific">Actinopolymorpha singaporensis</name>
    <dbReference type="NCBI Taxonomy" id="117157"/>
    <lineage>
        <taxon>Bacteria</taxon>
        <taxon>Bacillati</taxon>
        <taxon>Actinomycetota</taxon>
        <taxon>Actinomycetes</taxon>
        <taxon>Propionibacteriales</taxon>
        <taxon>Actinopolymorphaceae</taxon>
        <taxon>Actinopolymorpha</taxon>
    </lineage>
</organism>
<reference evidence="3 4" key="1">
    <citation type="submission" date="2016-10" db="EMBL/GenBank/DDBJ databases">
        <authorList>
            <person name="de Groot N.N."/>
        </authorList>
    </citation>
    <scope>NUCLEOTIDE SEQUENCE [LARGE SCALE GENOMIC DNA]</scope>
    <source>
        <strain evidence="3 4">DSM 22024</strain>
    </source>
</reference>
<dbReference type="InterPro" id="IPR013341">
    <property type="entry name" value="Mandelate_racemase_N_dom"/>
</dbReference>
<evidence type="ECO:0000256" key="1">
    <source>
        <dbReference type="ARBA" id="ARBA00023239"/>
    </source>
</evidence>
<dbReference type="OrthoDB" id="5241672at2"/>